<dbReference type="PROSITE" id="PS50977">
    <property type="entry name" value="HTH_TETR_2"/>
    <property type="match status" value="1"/>
</dbReference>
<dbReference type="KEGG" id="req:REQ_44210"/>
<dbReference type="InterPro" id="IPR036271">
    <property type="entry name" value="Tet_transcr_reg_TetR-rel_C_sf"/>
</dbReference>
<dbReference type="RefSeq" id="WP_013417462.1">
    <property type="nucleotide sequence ID" value="NC_014659.1"/>
</dbReference>
<evidence type="ECO:0000256" key="1">
    <source>
        <dbReference type="ARBA" id="ARBA00023015"/>
    </source>
</evidence>
<dbReference type="GO" id="GO:0003700">
    <property type="term" value="F:DNA-binding transcription factor activity"/>
    <property type="evidence" value="ECO:0007669"/>
    <property type="project" value="TreeGrafter"/>
</dbReference>
<evidence type="ECO:0000259" key="5">
    <source>
        <dbReference type="PROSITE" id="PS50977"/>
    </source>
</evidence>
<evidence type="ECO:0000256" key="2">
    <source>
        <dbReference type="ARBA" id="ARBA00023125"/>
    </source>
</evidence>
<accession>A0A3S5YD37</accession>
<protein>
    <submittedName>
        <fullName evidence="6">TetR family transcriptional regulator</fullName>
    </submittedName>
</protein>
<proteinExistence type="predicted"/>
<evidence type="ECO:0000256" key="4">
    <source>
        <dbReference type="PROSITE-ProRule" id="PRU00335"/>
    </source>
</evidence>
<organism evidence="6">
    <name type="scientific">Rhodococcus hoagii (strain 103S)</name>
    <name type="common">Rhodococcus equi</name>
    <dbReference type="NCBI Taxonomy" id="685727"/>
    <lineage>
        <taxon>Bacteria</taxon>
        <taxon>Bacillati</taxon>
        <taxon>Actinomycetota</taxon>
        <taxon>Actinomycetes</taxon>
        <taxon>Mycobacteriales</taxon>
        <taxon>Nocardiaceae</taxon>
        <taxon>Prescottella</taxon>
    </lineage>
</organism>
<dbReference type="InterPro" id="IPR023772">
    <property type="entry name" value="DNA-bd_HTH_TetR-type_CS"/>
</dbReference>
<dbReference type="EMBL" id="FN563149">
    <property type="protein sequence ID" value="CBH50384.1"/>
    <property type="molecule type" value="Genomic_DNA"/>
</dbReference>
<keyword evidence="2 4" id="KW-0238">DNA-binding</keyword>
<dbReference type="SUPFAM" id="SSF46689">
    <property type="entry name" value="Homeodomain-like"/>
    <property type="match status" value="1"/>
</dbReference>
<dbReference type="PRINTS" id="PR00455">
    <property type="entry name" value="HTHTETR"/>
</dbReference>
<dbReference type="InterPro" id="IPR009057">
    <property type="entry name" value="Homeodomain-like_sf"/>
</dbReference>
<dbReference type="GO" id="GO:0000976">
    <property type="term" value="F:transcription cis-regulatory region binding"/>
    <property type="evidence" value="ECO:0007669"/>
    <property type="project" value="TreeGrafter"/>
</dbReference>
<keyword evidence="1" id="KW-0805">Transcription regulation</keyword>
<feature type="domain" description="HTH tetR-type" evidence="5">
    <location>
        <begin position="15"/>
        <end position="75"/>
    </location>
</feature>
<evidence type="ECO:0000313" key="7">
    <source>
        <dbReference type="Proteomes" id="UP000006892"/>
    </source>
</evidence>
<name>A0A3S5YD37_RHOH1</name>
<reference evidence="6" key="1">
    <citation type="journal article" date="2010" name="PLoS Genet.">
        <title>The genome of a pathogenic rhodococcus: cooptive virulence underpinned by key gene acquisitions.</title>
        <authorList>
            <person name="Letek M."/>
            <person name="Gonzalez P."/>
            <person name="Macarthur I."/>
            <person name="Rodriguez H."/>
            <person name="Freeman T.C."/>
            <person name="Valero-Rello A."/>
            <person name="Blanco M."/>
            <person name="Buckley T."/>
            <person name="Cherevach I."/>
            <person name="Fahey R."/>
            <person name="Hapeshi A."/>
            <person name="Holdstock J."/>
            <person name="Leadon D."/>
            <person name="Navas J."/>
            <person name="Ocampo A."/>
            <person name="Quail M.A."/>
            <person name="Sanders M."/>
            <person name="Scortti M.M."/>
            <person name="Prescott J.F."/>
            <person name="Fogarty U."/>
            <person name="Meijer W.G."/>
            <person name="Parkhill J."/>
            <person name="Bentley S.D."/>
            <person name="Vazquez-Boland J.A."/>
        </authorList>
    </citation>
    <scope>NUCLEOTIDE SEQUENCE [LARGE SCALE GENOMIC DNA]</scope>
    <source>
        <strain evidence="6 7">103S</strain>
    </source>
</reference>
<dbReference type="Pfam" id="PF00440">
    <property type="entry name" value="TetR_N"/>
    <property type="match status" value="1"/>
</dbReference>
<dbReference type="PANTHER" id="PTHR30055">
    <property type="entry name" value="HTH-TYPE TRANSCRIPTIONAL REGULATOR RUTR"/>
    <property type="match status" value="1"/>
</dbReference>
<dbReference type="SUPFAM" id="SSF48498">
    <property type="entry name" value="Tetracyclin repressor-like, C-terminal domain"/>
    <property type="match status" value="1"/>
</dbReference>
<dbReference type="Gene3D" id="1.10.357.10">
    <property type="entry name" value="Tetracycline Repressor, domain 2"/>
    <property type="match status" value="1"/>
</dbReference>
<feature type="DNA-binding region" description="H-T-H motif" evidence="4">
    <location>
        <begin position="38"/>
        <end position="57"/>
    </location>
</feature>
<evidence type="ECO:0000256" key="3">
    <source>
        <dbReference type="ARBA" id="ARBA00023163"/>
    </source>
</evidence>
<keyword evidence="3" id="KW-0804">Transcription</keyword>
<sequence>MTDSSALGRRERNKRRTRDALLTAARTLFAARGVAGTTVEDIADLADVSRATFFNYFPSKDGLLAALHTTHMDSLARVVDRLLEQDLTTGDRIVGLFDDFVQATGNVPGYLQAVTGELERDLASPQISAERTDRFDQEILRLLTPGIESGEVRTDYPPQFLARMVAAVYVSTIRYWRQDPAYDLAEGFRMAGSYVAESLATRA</sequence>
<gene>
    <name evidence="6" type="ordered locus">REQ_44210</name>
</gene>
<dbReference type="PANTHER" id="PTHR30055:SF234">
    <property type="entry name" value="HTH-TYPE TRANSCRIPTIONAL REGULATOR BETI"/>
    <property type="match status" value="1"/>
</dbReference>
<evidence type="ECO:0000313" key="6">
    <source>
        <dbReference type="EMBL" id="CBH50384.1"/>
    </source>
</evidence>
<dbReference type="InterPro" id="IPR050109">
    <property type="entry name" value="HTH-type_TetR-like_transc_reg"/>
</dbReference>
<dbReference type="PROSITE" id="PS01081">
    <property type="entry name" value="HTH_TETR_1"/>
    <property type="match status" value="1"/>
</dbReference>
<dbReference type="InterPro" id="IPR001647">
    <property type="entry name" value="HTH_TetR"/>
</dbReference>
<dbReference type="AlphaFoldDB" id="A0A3S5YD37"/>
<dbReference type="Proteomes" id="UP001154400">
    <property type="component" value="Chromosome"/>
</dbReference>